<proteinExistence type="predicted"/>
<feature type="compositionally biased region" description="Basic and acidic residues" evidence="1">
    <location>
        <begin position="13"/>
        <end position="52"/>
    </location>
</feature>
<feature type="region of interest" description="Disordered" evidence="1">
    <location>
        <begin position="1"/>
        <end position="110"/>
    </location>
</feature>
<keyword evidence="3" id="KW-1185">Reference proteome</keyword>
<dbReference type="AlphaFoldDB" id="A0A176VIG7"/>
<organism evidence="2 3">
    <name type="scientific">Marchantia polymorpha subsp. ruderalis</name>
    <dbReference type="NCBI Taxonomy" id="1480154"/>
    <lineage>
        <taxon>Eukaryota</taxon>
        <taxon>Viridiplantae</taxon>
        <taxon>Streptophyta</taxon>
        <taxon>Embryophyta</taxon>
        <taxon>Marchantiophyta</taxon>
        <taxon>Marchantiopsida</taxon>
        <taxon>Marchantiidae</taxon>
        <taxon>Marchantiales</taxon>
        <taxon>Marchantiaceae</taxon>
        <taxon>Marchantia</taxon>
    </lineage>
</organism>
<evidence type="ECO:0000256" key="1">
    <source>
        <dbReference type="SAM" id="MobiDB-lite"/>
    </source>
</evidence>
<protein>
    <submittedName>
        <fullName evidence="2">Uncharacterized protein</fullName>
    </submittedName>
</protein>
<dbReference type="Proteomes" id="UP000077202">
    <property type="component" value="Unassembled WGS sequence"/>
</dbReference>
<name>A0A176VIG7_MARPO</name>
<accession>A0A176VIG7</accession>
<gene>
    <name evidence="2" type="ORF">AXG93_3818s1510</name>
</gene>
<dbReference type="EMBL" id="LVLJ01003675">
    <property type="protein sequence ID" value="OAE20152.1"/>
    <property type="molecule type" value="Genomic_DNA"/>
</dbReference>
<comment type="caution">
    <text evidence="2">The sequence shown here is derived from an EMBL/GenBank/DDBJ whole genome shotgun (WGS) entry which is preliminary data.</text>
</comment>
<sequence>MQFAIDAKMAMPESKEKVRSPASSERKGGGKKGWREGGECHERLLQLEREGKVGAGSEASEHDDELLVPELQDRSLSSSVRGLQMSRANPDASVPESMSTERRQVAAVSPVRQLRKWGVTRIAWLLDKTAQAMEQSPPS</sequence>
<reference evidence="2" key="1">
    <citation type="submission" date="2016-03" db="EMBL/GenBank/DDBJ databases">
        <title>Mechanisms controlling the formation of the plant cell surface in tip-growing cells are functionally conserved among land plants.</title>
        <authorList>
            <person name="Honkanen S."/>
            <person name="Jones V.A."/>
            <person name="Morieri G."/>
            <person name="Champion C."/>
            <person name="Hetherington A.J."/>
            <person name="Kelly S."/>
            <person name="Saint-Marcoux D."/>
            <person name="Proust H."/>
            <person name="Prescott H."/>
            <person name="Dolan L."/>
        </authorList>
    </citation>
    <scope>NUCLEOTIDE SEQUENCE [LARGE SCALE GENOMIC DNA]</scope>
    <source>
        <tissue evidence="2">Whole gametophyte</tissue>
    </source>
</reference>
<evidence type="ECO:0000313" key="2">
    <source>
        <dbReference type="EMBL" id="OAE20152.1"/>
    </source>
</evidence>
<evidence type="ECO:0000313" key="3">
    <source>
        <dbReference type="Proteomes" id="UP000077202"/>
    </source>
</evidence>